<proteinExistence type="inferred from homology"/>
<dbReference type="InterPro" id="IPR036291">
    <property type="entry name" value="NAD(P)-bd_dom_sf"/>
</dbReference>
<dbReference type="Proteomes" id="UP000614261">
    <property type="component" value="Unassembled WGS sequence"/>
</dbReference>
<comment type="pathway">
    <text evidence="4 6">Amino-acid biosynthesis; L-proline biosynthesis; L-proline from L-glutamate 5-semialdehyde: step 1/1.</text>
</comment>
<dbReference type="PANTHER" id="PTHR11645:SF0">
    <property type="entry name" value="PYRROLINE-5-CARBOXYLATE REDUCTASE 3"/>
    <property type="match status" value="1"/>
</dbReference>
<comment type="function">
    <text evidence="4">Catalyzes the reduction of 1-pyrroline-5-carboxylate (PCA) to L-proline.</text>
</comment>
<evidence type="ECO:0000313" key="9">
    <source>
        <dbReference type="EMBL" id="GGB75081.1"/>
    </source>
</evidence>
<dbReference type="InterPro" id="IPR053790">
    <property type="entry name" value="P5CR-like_CS"/>
</dbReference>
<dbReference type="HAMAP" id="MF_01925">
    <property type="entry name" value="P5C_reductase"/>
    <property type="match status" value="1"/>
</dbReference>
<reference evidence="10" key="1">
    <citation type="journal article" date="2019" name="Int. J. Syst. Evol. Microbiol.">
        <title>The Global Catalogue of Microorganisms (GCM) 10K type strain sequencing project: providing services to taxonomists for standard genome sequencing and annotation.</title>
        <authorList>
            <consortium name="The Broad Institute Genomics Platform"/>
            <consortium name="The Broad Institute Genome Sequencing Center for Infectious Disease"/>
            <person name="Wu L."/>
            <person name="Ma J."/>
        </authorList>
    </citation>
    <scope>NUCLEOTIDE SEQUENCE [LARGE SCALE GENOMIC DNA]</scope>
    <source>
        <strain evidence="10">CGMCC 1.12851</strain>
    </source>
</reference>
<comment type="subcellular location">
    <subcellularLocation>
        <location evidence="4">Cytoplasm</location>
    </subcellularLocation>
</comment>
<keyword evidence="4 6" id="KW-0028">Amino-acid biosynthesis</keyword>
<evidence type="ECO:0000256" key="6">
    <source>
        <dbReference type="RuleBase" id="RU003903"/>
    </source>
</evidence>
<dbReference type="PIRSF" id="PIRSF000193">
    <property type="entry name" value="Pyrrol-5-carb_rd"/>
    <property type="match status" value="1"/>
</dbReference>
<evidence type="ECO:0000256" key="5">
    <source>
        <dbReference type="NCBIfam" id="TIGR00112"/>
    </source>
</evidence>
<keyword evidence="3 4" id="KW-0560">Oxidoreductase</keyword>
<dbReference type="SUPFAM" id="SSF51735">
    <property type="entry name" value="NAD(P)-binding Rossmann-fold domains"/>
    <property type="match status" value="1"/>
</dbReference>
<feature type="domain" description="Pyrroline-5-carboxylate reductase catalytic N-terminal" evidence="7">
    <location>
        <begin position="2"/>
        <end position="99"/>
    </location>
</feature>
<evidence type="ECO:0000256" key="2">
    <source>
        <dbReference type="ARBA" id="ARBA00022857"/>
    </source>
</evidence>
<keyword evidence="10" id="KW-1185">Reference proteome</keyword>
<evidence type="ECO:0000256" key="1">
    <source>
        <dbReference type="ARBA" id="ARBA00005525"/>
    </source>
</evidence>
<comment type="similarity">
    <text evidence="1 4 6">Belongs to the pyrroline-5-carboxylate reductase family.</text>
</comment>
<dbReference type="InterPro" id="IPR008927">
    <property type="entry name" value="6-PGluconate_DH-like_C_sf"/>
</dbReference>
<keyword evidence="2 4" id="KW-0521">NADP</keyword>
<dbReference type="Pfam" id="PF03807">
    <property type="entry name" value="F420_oxidored"/>
    <property type="match status" value="1"/>
</dbReference>
<dbReference type="InterPro" id="IPR028939">
    <property type="entry name" value="P5C_Rdtase_cat_N"/>
</dbReference>
<evidence type="ECO:0000313" key="10">
    <source>
        <dbReference type="Proteomes" id="UP000614261"/>
    </source>
</evidence>
<dbReference type="Gene3D" id="3.40.50.720">
    <property type="entry name" value="NAD(P)-binding Rossmann-like Domain"/>
    <property type="match status" value="1"/>
</dbReference>
<comment type="catalytic activity">
    <reaction evidence="4 6">
        <text>L-proline + NADP(+) = (S)-1-pyrroline-5-carboxylate + NADPH + 2 H(+)</text>
        <dbReference type="Rhea" id="RHEA:14109"/>
        <dbReference type="ChEBI" id="CHEBI:15378"/>
        <dbReference type="ChEBI" id="CHEBI:17388"/>
        <dbReference type="ChEBI" id="CHEBI:57783"/>
        <dbReference type="ChEBI" id="CHEBI:58349"/>
        <dbReference type="ChEBI" id="CHEBI:60039"/>
        <dbReference type="EC" id="1.5.1.2"/>
    </reaction>
</comment>
<dbReference type="SUPFAM" id="SSF48179">
    <property type="entry name" value="6-phosphogluconate dehydrogenase C-terminal domain-like"/>
    <property type="match status" value="1"/>
</dbReference>
<dbReference type="EMBL" id="BMGD01000007">
    <property type="protein sequence ID" value="GGB75081.1"/>
    <property type="molecule type" value="Genomic_DNA"/>
</dbReference>
<evidence type="ECO:0000256" key="3">
    <source>
        <dbReference type="ARBA" id="ARBA00023002"/>
    </source>
</evidence>
<dbReference type="EC" id="1.5.1.2" evidence="4 5"/>
<dbReference type="NCBIfam" id="TIGR00112">
    <property type="entry name" value="proC"/>
    <property type="match status" value="1"/>
</dbReference>
<dbReference type="PANTHER" id="PTHR11645">
    <property type="entry name" value="PYRROLINE-5-CARBOXYLATE REDUCTASE"/>
    <property type="match status" value="1"/>
</dbReference>
<gene>
    <name evidence="4 9" type="primary">proC</name>
    <name evidence="9" type="ORF">GCM10010833_32890</name>
</gene>
<name>A0ABQ1JRK7_9SPHN</name>
<dbReference type="Pfam" id="PF14748">
    <property type="entry name" value="P5CR_dimer"/>
    <property type="match status" value="1"/>
</dbReference>
<keyword evidence="4" id="KW-0963">Cytoplasm</keyword>
<sequence>MRIALVGHGKMGGALLTQWCSVAERYLPDTKFFVIDPANDDSRSAKADRVDYLREPPATDECRFDLVIVAVKPQVVAEVLPDYASRLSPDGFVASIAAGCSIERLQALSGGAAVVRVMPNLPSAIGAGVSGLCADDRATDAQRALIERLMAAAGSTMWVADEDMLDRLTAVAGSGPGYVFEIARNYVDAATALGFSPEDARQMVLGTMAGTIAMAQASESSLEELRTSVTSKNGTTAAGLDALNGDGALGERFGDTLTAAYDRAVELR</sequence>
<dbReference type="InterPro" id="IPR029036">
    <property type="entry name" value="P5CR_dimer"/>
</dbReference>
<protein>
    <recommendedName>
        <fullName evidence="4 5">Pyrroline-5-carboxylate reductase</fullName>
        <shortName evidence="4">P5C reductase</shortName>
        <shortName evidence="4">P5CR</shortName>
        <ecNumber evidence="4 5">1.5.1.2</ecNumber>
    </recommendedName>
    <alternativeName>
        <fullName evidence="4">PCA reductase</fullName>
    </alternativeName>
</protein>
<keyword evidence="4 6" id="KW-0641">Proline biosynthesis</keyword>
<dbReference type="Gene3D" id="1.10.3730.10">
    <property type="entry name" value="ProC C-terminal domain-like"/>
    <property type="match status" value="1"/>
</dbReference>
<feature type="domain" description="Pyrroline-5-carboxylate reductase dimerisation" evidence="8">
    <location>
        <begin position="162"/>
        <end position="267"/>
    </location>
</feature>
<comment type="caution">
    <text evidence="9">The sequence shown here is derived from an EMBL/GenBank/DDBJ whole genome shotgun (WGS) entry which is preliminary data.</text>
</comment>
<evidence type="ECO:0000259" key="7">
    <source>
        <dbReference type="Pfam" id="PF03807"/>
    </source>
</evidence>
<organism evidence="9 10">
    <name type="scientific">Blastomonas aquatica</name>
    <dbReference type="NCBI Taxonomy" id="1510276"/>
    <lineage>
        <taxon>Bacteria</taxon>
        <taxon>Pseudomonadati</taxon>
        <taxon>Pseudomonadota</taxon>
        <taxon>Alphaproteobacteria</taxon>
        <taxon>Sphingomonadales</taxon>
        <taxon>Sphingomonadaceae</taxon>
        <taxon>Blastomonas</taxon>
    </lineage>
</organism>
<dbReference type="InterPro" id="IPR000304">
    <property type="entry name" value="Pyrroline-COOH_reductase"/>
</dbReference>
<comment type="catalytic activity">
    <reaction evidence="4">
        <text>L-proline + NAD(+) = (S)-1-pyrroline-5-carboxylate + NADH + 2 H(+)</text>
        <dbReference type="Rhea" id="RHEA:14105"/>
        <dbReference type="ChEBI" id="CHEBI:15378"/>
        <dbReference type="ChEBI" id="CHEBI:17388"/>
        <dbReference type="ChEBI" id="CHEBI:57540"/>
        <dbReference type="ChEBI" id="CHEBI:57945"/>
        <dbReference type="ChEBI" id="CHEBI:60039"/>
        <dbReference type="EC" id="1.5.1.2"/>
    </reaction>
</comment>
<dbReference type="PROSITE" id="PS00521">
    <property type="entry name" value="P5CR"/>
    <property type="match status" value="1"/>
</dbReference>
<evidence type="ECO:0000259" key="8">
    <source>
        <dbReference type="Pfam" id="PF14748"/>
    </source>
</evidence>
<evidence type="ECO:0000256" key="4">
    <source>
        <dbReference type="HAMAP-Rule" id="MF_01925"/>
    </source>
</evidence>
<accession>A0ABQ1JRK7</accession>